<sequence length="208" mass="24643">MNTNYLEFNNWAIDYYKYRNSYSAIGTLAIEVIEIVNYCKKHSCDLKFSEIIEQDWSKLLQNDSNNNPKYFGLIAMQCYAASLMENDDDNNIGVNDYQTRFIEVSGIRSTQELQIKFRSEFMGIPIQEKIWIEAKKFLSSININIHIPNQSNGANRYVKYPKKQVVLNQEDLNEYSDFFLMVKEKKYLKDFHLMYFENIIKITLLDLN</sequence>
<proteinExistence type="predicted"/>
<dbReference type="Proteomes" id="UP001398556">
    <property type="component" value="Unassembled WGS sequence"/>
</dbReference>
<comment type="caution">
    <text evidence="1">The sequence shown here is derived from an EMBL/GenBank/DDBJ whole genome shotgun (WGS) entry which is preliminary data.</text>
</comment>
<evidence type="ECO:0000313" key="2">
    <source>
        <dbReference type="Proteomes" id="UP001398556"/>
    </source>
</evidence>
<dbReference type="RefSeq" id="WP_341701783.1">
    <property type="nucleotide sequence ID" value="NZ_JBBYHU010000056.1"/>
</dbReference>
<gene>
    <name evidence="1" type="ORF">AAEO59_16175</name>
</gene>
<reference evidence="1 2" key="1">
    <citation type="submission" date="2024-04" db="EMBL/GenBank/DDBJ databases">
        <title>Flavobacterium sp. DGU99 16S ribosomal RNA gene Genome sequencing and assembly.</title>
        <authorList>
            <person name="Park S."/>
        </authorList>
    </citation>
    <scope>NUCLEOTIDE SEQUENCE [LARGE SCALE GENOMIC DNA]</scope>
    <source>
        <strain evidence="1 2">DGU99</strain>
    </source>
</reference>
<organism evidence="1 2">
    <name type="scientific">Flavobacterium flavipallidum</name>
    <dbReference type="NCBI Taxonomy" id="3139140"/>
    <lineage>
        <taxon>Bacteria</taxon>
        <taxon>Pseudomonadati</taxon>
        <taxon>Bacteroidota</taxon>
        <taxon>Flavobacteriia</taxon>
        <taxon>Flavobacteriales</taxon>
        <taxon>Flavobacteriaceae</taxon>
        <taxon>Flavobacterium</taxon>
    </lineage>
</organism>
<accession>A0ABU9HRJ2</accession>
<evidence type="ECO:0000313" key="1">
    <source>
        <dbReference type="EMBL" id="MEL1242591.1"/>
    </source>
</evidence>
<keyword evidence="2" id="KW-1185">Reference proteome</keyword>
<dbReference type="EMBL" id="JBBYHU010000056">
    <property type="protein sequence ID" value="MEL1242591.1"/>
    <property type="molecule type" value="Genomic_DNA"/>
</dbReference>
<protein>
    <submittedName>
        <fullName evidence="1">Uncharacterized protein</fullName>
    </submittedName>
</protein>
<name>A0ABU9HRJ2_9FLAO</name>